<proteinExistence type="predicted"/>
<dbReference type="Proteomes" id="UP000479190">
    <property type="component" value="Unassembled WGS sequence"/>
</dbReference>
<evidence type="ECO:0000313" key="1">
    <source>
        <dbReference type="EMBL" id="CAB0036474.1"/>
    </source>
</evidence>
<protein>
    <recommendedName>
        <fullName evidence="3">Reverse transcriptase domain-containing protein</fullName>
    </recommendedName>
</protein>
<dbReference type="OrthoDB" id="7615466at2759"/>
<sequence length="219" mass="24942">MNLLENKIMNIEKVKSIESRSDCIIADELNVDKDVTVEQKEQLLKILNEYRMCVAKNLDEIGKTDVVEMNIEMTNDSVVHCKPYRLNATDRRDLEKLVDEYKQAGLVTETSSAFASPAFLIRKKDGSPRMIKLNENNGNYITTAHVSQLKIWKNTSLNDECFDEQLCESVESVSRRGCRATTVAAPTTHVRARALYTYTSCRNIKMRNCVMHESGPQSE</sequence>
<dbReference type="InterPro" id="IPR043502">
    <property type="entry name" value="DNA/RNA_pol_sf"/>
</dbReference>
<reference evidence="1 2" key="1">
    <citation type="submission" date="2020-02" db="EMBL/GenBank/DDBJ databases">
        <authorList>
            <person name="Ferguson B K."/>
        </authorList>
    </citation>
    <scope>NUCLEOTIDE SEQUENCE [LARGE SCALE GENOMIC DNA]</scope>
</reference>
<accession>A0A6H5IEG4</accession>
<gene>
    <name evidence="1" type="ORF">TBRA_LOCUS8341</name>
</gene>
<keyword evidence="2" id="KW-1185">Reference proteome</keyword>
<organism evidence="1 2">
    <name type="scientific">Trichogramma brassicae</name>
    <dbReference type="NCBI Taxonomy" id="86971"/>
    <lineage>
        <taxon>Eukaryota</taxon>
        <taxon>Metazoa</taxon>
        <taxon>Ecdysozoa</taxon>
        <taxon>Arthropoda</taxon>
        <taxon>Hexapoda</taxon>
        <taxon>Insecta</taxon>
        <taxon>Pterygota</taxon>
        <taxon>Neoptera</taxon>
        <taxon>Endopterygota</taxon>
        <taxon>Hymenoptera</taxon>
        <taxon>Apocrita</taxon>
        <taxon>Proctotrupomorpha</taxon>
        <taxon>Chalcidoidea</taxon>
        <taxon>Trichogrammatidae</taxon>
        <taxon>Trichogramma</taxon>
    </lineage>
</organism>
<dbReference type="GO" id="GO:0071897">
    <property type="term" value="P:DNA biosynthetic process"/>
    <property type="evidence" value="ECO:0007669"/>
    <property type="project" value="UniProtKB-ARBA"/>
</dbReference>
<name>A0A6H5IEG4_9HYME</name>
<dbReference type="EMBL" id="CADCXV010000817">
    <property type="protein sequence ID" value="CAB0036474.1"/>
    <property type="molecule type" value="Genomic_DNA"/>
</dbReference>
<dbReference type="Gene3D" id="3.10.10.10">
    <property type="entry name" value="HIV Type 1 Reverse Transcriptase, subunit A, domain 1"/>
    <property type="match status" value="1"/>
</dbReference>
<dbReference type="SUPFAM" id="SSF56672">
    <property type="entry name" value="DNA/RNA polymerases"/>
    <property type="match status" value="1"/>
</dbReference>
<evidence type="ECO:0000313" key="2">
    <source>
        <dbReference type="Proteomes" id="UP000479190"/>
    </source>
</evidence>
<evidence type="ECO:0008006" key="3">
    <source>
        <dbReference type="Google" id="ProtNLM"/>
    </source>
</evidence>
<dbReference type="AlphaFoldDB" id="A0A6H5IEG4"/>